<evidence type="ECO:0000256" key="1">
    <source>
        <dbReference type="ARBA" id="ARBA00001311"/>
    </source>
</evidence>
<dbReference type="OrthoDB" id="6428749at2759"/>
<evidence type="ECO:0000313" key="9">
    <source>
        <dbReference type="Proteomes" id="UP000053257"/>
    </source>
</evidence>
<evidence type="ECO:0000256" key="2">
    <source>
        <dbReference type="ARBA" id="ARBA00009199"/>
    </source>
</evidence>
<dbReference type="EMBL" id="KN840459">
    <property type="protein sequence ID" value="KIP09998.1"/>
    <property type="molecule type" value="Genomic_DNA"/>
</dbReference>
<dbReference type="PANTHER" id="PTHR46072">
    <property type="entry name" value="AMIDASE-RELATED-RELATED"/>
    <property type="match status" value="1"/>
</dbReference>
<feature type="active site" description="Charge relay system" evidence="5">
    <location>
        <position position="115"/>
    </location>
</feature>
<comment type="similarity">
    <text evidence="2">Belongs to the amidase family.</text>
</comment>
<evidence type="ECO:0000256" key="5">
    <source>
        <dbReference type="PIRSR" id="PIRSR001221-1"/>
    </source>
</evidence>
<dbReference type="FunFam" id="3.90.1300.10:FF:000003">
    <property type="entry name" value="Amidase signature enzyme"/>
    <property type="match status" value="1"/>
</dbReference>
<evidence type="ECO:0000256" key="6">
    <source>
        <dbReference type="PIRSR" id="PIRSR001221-2"/>
    </source>
</evidence>
<keyword evidence="4" id="KW-0378">Hydrolase</keyword>
<feature type="active site" description="Acyl-ester intermediate" evidence="5">
    <location>
        <position position="214"/>
    </location>
</feature>
<keyword evidence="9" id="KW-1185">Reference proteome</keyword>
<dbReference type="PANTHER" id="PTHR46072:SF11">
    <property type="entry name" value="AMIDASE-RELATED"/>
    <property type="match status" value="1"/>
</dbReference>
<feature type="binding site" evidence="6">
    <location>
        <position position="190"/>
    </location>
    <ligand>
        <name>substrate</name>
    </ligand>
</feature>
<evidence type="ECO:0000256" key="4">
    <source>
        <dbReference type="ARBA" id="ARBA00022801"/>
    </source>
</evidence>
<comment type="catalytic activity">
    <reaction evidence="1">
        <text>a monocarboxylic acid amide + H2O = a monocarboxylate + NH4(+)</text>
        <dbReference type="Rhea" id="RHEA:12020"/>
        <dbReference type="ChEBI" id="CHEBI:15377"/>
        <dbReference type="ChEBI" id="CHEBI:28938"/>
        <dbReference type="ChEBI" id="CHEBI:35757"/>
        <dbReference type="ChEBI" id="CHEBI:83628"/>
        <dbReference type="EC" id="3.5.1.4"/>
    </reaction>
</comment>
<protein>
    <recommendedName>
        <fullName evidence="3">amidase</fullName>
        <ecNumber evidence="3">3.5.1.4</ecNumber>
    </recommendedName>
</protein>
<dbReference type="PIRSF" id="PIRSF001221">
    <property type="entry name" value="Amidase_fungi"/>
    <property type="match status" value="1"/>
</dbReference>
<feature type="binding site" evidence="6">
    <location>
        <position position="164"/>
    </location>
    <ligand>
        <name>substrate</name>
    </ligand>
</feature>
<dbReference type="Pfam" id="PF01425">
    <property type="entry name" value="Amidase"/>
    <property type="match status" value="1"/>
</dbReference>
<dbReference type="InterPro" id="IPR036928">
    <property type="entry name" value="AS_sf"/>
</dbReference>
<dbReference type="Proteomes" id="UP000053257">
    <property type="component" value="Unassembled WGS sequence"/>
</dbReference>
<gene>
    <name evidence="8" type="ORF">PHLGIDRAFT_115814</name>
</gene>
<sequence>MWPFSSSPSWKAVAEEKVAERAEALKSALPESSSQSVYLLASASEIVQHIAAGEWTASEVLEAYISRAALAQENTNCLTEVLFDEARKQAQSLDEYSRNTKKLKGPLHGVPVSFKDVYDIAGYDTTMGHTGDAHKPVVADAEVVRLVREAGGIPLAKTNVPQALMFWECVNPTWGRTLNPYSVAHTSGGSSGGEGALLAMDGSALGWGNDIGGSLRIPASFCGVYSLKPGHGRVPVDGVRDHMPGFEAIRSVAGPIGRSVADLELACRVVFGQHIEAFDPVPIAYRDVKVADKLRFGFYVNDGYVKSSPPVQRAVLETIKALRAEGHECIEFPVPDMTKALQIYLSLVLADGNRTLFAPIGQDPRQTELTTMAMGPDMAAWVRSLASWAIRNVAGDSRLASILSACRPESVNGFWATVDQQRQYTRMFYQEVWDKYHLDGIIAPVVAIPPLPHKAVTYIASVASNSLLYNLIDHPVGTVPVTRVDPVRDGLTEEWTDPTLGEGHGSLLVEGMLYKGNKAMYNVEKMSGLPVGVQVVGKKWEEEKVIEMMKFVDGALGKRGFGPGAWKP</sequence>
<accession>A0A0C3PRR9</accession>
<reference evidence="8 9" key="1">
    <citation type="journal article" date="2014" name="PLoS Genet.">
        <title>Analysis of the Phlebiopsis gigantea genome, transcriptome and secretome provides insight into its pioneer colonization strategies of wood.</title>
        <authorList>
            <person name="Hori C."/>
            <person name="Ishida T."/>
            <person name="Igarashi K."/>
            <person name="Samejima M."/>
            <person name="Suzuki H."/>
            <person name="Master E."/>
            <person name="Ferreira P."/>
            <person name="Ruiz-Duenas F.J."/>
            <person name="Held B."/>
            <person name="Canessa P."/>
            <person name="Larrondo L.F."/>
            <person name="Schmoll M."/>
            <person name="Druzhinina I.S."/>
            <person name="Kubicek C.P."/>
            <person name="Gaskell J.A."/>
            <person name="Kersten P."/>
            <person name="St John F."/>
            <person name="Glasner J."/>
            <person name="Sabat G."/>
            <person name="Splinter BonDurant S."/>
            <person name="Syed K."/>
            <person name="Yadav J."/>
            <person name="Mgbeahuruike A.C."/>
            <person name="Kovalchuk A."/>
            <person name="Asiegbu F.O."/>
            <person name="Lackner G."/>
            <person name="Hoffmeister D."/>
            <person name="Rencoret J."/>
            <person name="Gutierrez A."/>
            <person name="Sun H."/>
            <person name="Lindquist E."/>
            <person name="Barry K."/>
            <person name="Riley R."/>
            <person name="Grigoriev I.V."/>
            <person name="Henrissat B."/>
            <person name="Kues U."/>
            <person name="Berka R.M."/>
            <person name="Martinez A.T."/>
            <person name="Covert S.F."/>
            <person name="Blanchette R.A."/>
            <person name="Cullen D."/>
        </authorList>
    </citation>
    <scope>NUCLEOTIDE SEQUENCE [LARGE SCALE GENOMIC DNA]</scope>
    <source>
        <strain evidence="8 9">11061_1 CR5-6</strain>
    </source>
</reference>
<feature type="binding site" evidence="6">
    <location>
        <begin position="211"/>
        <end position="214"/>
    </location>
    <ligand>
        <name>substrate</name>
    </ligand>
</feature>
<feature type="domain" description="Amidase" evidence="7">
    <location>
        <begin position="59"/>
        <end position="545"/>
    </location>
</feature>
<evidence type="ECO:0000313" key="8">
    <source>
        <dbReference type="EMBL" id="KIP09998.1"/>
    </source>
</evidence>
<dbReference type="AlphaFoldDB" id="A0A0C3PRR9"/>
<dbReference type="PROSITE" id="PS00571">
    <property type="entry name" value="AMIDASES"/>
    <property type="match status" value="1"/>
</dbReference>
<evidence type="ECO:0000259" key="7">
    <source>
        <dbReference type="Pfam" id="PF01425"/>
    </source>
</evidence>
<dbReference type="EC" id="3.5.1.4" evidence="3"/>
<evidence type="ECO:0000256" key="3">
    <source>
        <dbReference type="ARBA" id="ARBA00012922"/>
    </source>
</evidence>
<name>A0A0C3PRR9_PHLG1</name>
<feature type="active site" description="Charge relay system" evidence="5">
    <location>
        <position position="190"/>
    </location>
</feature>
<proteinExistence type="inferred from homology"/>
<dbReference type="InterPro" id="IPR023631">
    <property type="entry name" value="Amidase_dom"/>
</dbReference>
<organism evidence="8 9">
    <name type="scientific">Phlebiopsis gigantea (strain 11061_1 CR5-6)</name>
    <name type="common">White-rot fungus</name>
    <name type="synonym">Peniophora gigantea</name>
    <dbReference type="NCBI Taxonomy" id="745531"/>
    <lineage>
        <taxon>Eukaryota</taxon>
        <taxon>Fungi</taxon>
        <taxon>Dikarya</taxon>
        <taxon>Basidiomycota</taxon>
        <taxon>Agaricomycotina</taxon>
        <taxon>Agaricomycetes</taxon>
        <taxon>Polyporales</taxon>
        <taxon>Phanerochaetaceae</taxon>
        <taxon>Phlebiopsis</taxon>
    </lineage>
</organism>
<dbReference type="Gene3D" id="3.90.1300.10">
    <property type="entry name" value="Amidase signature (AS) domain"/>
    <property type="match status" value="1"/>
</dbReference>
<dbReference type="InterPro" id="IPR020556">
    <property type="entry name" value="Amidase_CS"/>
</dbReference>
<dbReference type="HOGENOM" id="CLU_009600_9_3_1"/>
<dbReference type="STRING" id="745531.A0A0C3PRR9"/>
<dbReference type="GO" id="GO:0004040">
    <property type="term" value="F:amidase activity"/>
    <property type="evidence" value="ECO:0007669"/>
    <property type="project" value="UniProtKB-EC"/>
</dbReference>
<dbReference type="SUPFAM" id="SSF75304">
    <property type="entry name" value="Amidase signature (AS) enzymes"/>
    <property type="match status" value="1"/>
</dbReference>